<feature type="domain" description="Prolow-density lipoprotein receptor-related protein 1-like beta-propeller" evidence="1">
    <location>
        <begin position="21"/>
        <end position="119"/>
    </location>
</feature>
<organism evidence="2 3">
    <name type="scientific">Intestinibacter bartlettii CAG:1329</name>
    <dbReference type="NCBI Taxonomy" id="1263063"/>
    <lineage>
        <taxon>Bacteria</taxon>
        <taxon>Bacillati</taxon>
        <taxon>Bacillota</taxon>
        <taxon>Clostridia</taxon>
        <taxon>Peptostreptococcales</taxon>
        <taxon>Peptostreptococcaceae</taxon>
        <taxon>Intestinibacter</taxon>
    </lineage>
</organism>
<dbReference type="InterPro" id="IPR032485">
    <property type="entry name" value="LRP1-like_beta_prop"/>
</dbReference>
<accession>R5X7A1</accession>
<dbReference type="Proteomes" id="UP000017980">
    <property type="component" value="Unassembled WGS sequence"/>
</dbReference>
<evidence type="ECO:0000313" key="3">
    <source>
        <dbReference type="Proteomes" id="UP000017980"/>
    </source>
</evidence>
<proteinExistence type="predicted"/>
<gene>
    <name evidence="2" type="ORF">BN488_01719</name>
</gene>
<protein>
    <recommendedName>
        <fullName evidence="1">Prolow-density lipoprotein receptor-related protein 1-like beta-propeller domain-containing protein</fullName>
    </recommendedName>
</protein>
<reference evidence="2" key="1">
    <citation type="submission" date="2012-11" db="EMBL/GenBank/DDBJ databases">
        <title>Dependencies among metagenomic species, viruses, plasmids and units of genetic variation.</title>
        <authorList>
            <person name="Nielsen H.B."/>
            <person name="Almeida M."/>
            <person name="Juncker A.S."/>
            <person name="Rasmussen S."/>
            <person name="Li J."/>
            <person name="Sunagawa S."/>
            <person name="Plichta D."/>
            <person name="Gautier L."/>
            <person name="Le Chatelier E."/>
            <person name="Peletier E."/>
            <person name="Bonde I."/>
            <person name="Nielsen T."/>
            <person name="Manichanh C."/>
            <person name="Arumugam M."/>
            <person name="Batto J."/>
            <person name="Santos M.B.Q.D."/>
            <person name="Blom N."/>
            <person name="Borruel N."/>
            <person name="Burgdorf K.S."/>
            <person name="Boumezbeur F."/>
            <person name="Casellas F."/>
            <person name="Dore J."/>
            <person name="Guarner F."/>
            <person name="Hansen T."/>
            <person name="Hildebrand F."/>
            <person name="Kaas R.S."/>
            <person name="Kennedy S."/>
            <person name="Kristiansen K."/>
            <person name="Kultima J.R."/>
            <person name="Leonard P."/>
            <person name="Levenez F."/>
            <person name="Lund O."/>
            <person name="Moumen B."/>
            <person name="Le Paslier D."/>
            <person name="Pons N."/>
            <person name="Pedersen O."/>
            <person name="Prifti E."/>
            <person name="Qin J."/>
            <person name="Raes J."/>
            <person name="Tap J."/>
            <person name="Tims S."/>
            <person name="Ussery D.W."/>
            <person name="Yamada T."/>
            <person name="MetaHit consortium"/>
            <person name="Renault P."/>
            <person name="Sicheritz-Ponten T."/>
            <person name="Bork P."/>
            <person name="Wang J."/>
            <person name="Brunak S."/>
            <person name="Ehrlich S.D."/>
        </authorList>
    </citation>
    <scope>NUCLEOTIDE SEQUENCE [LARGE SCALE GENOMIC DNA]</scope>
</reference>
<sequence length="143" mass="16412">MNGGTQKTIVKDESYSFGSETNMFVIDSDYIYFKQDDSIYKVNINSSEISKIIDDAELLGIADGYLYYNGDYKDEFALFKMNLKDNSKTFVREDIIYKILGTKDDNMLFVANYKDRDECYSDGIYISGMDIKNEICLGGYLVT</sequence>
<dbReference type="AlphaFoldDB" id="R5X7A1"/>
<name>R5X7A1_9FIRM</name>
<dbReference type="Pfam" id="PF16472">
    <property type="entry name" value="DUF5050"/>
    <property type="match status" value="1"/>
</dbReference>
<dbReference type="SUPFAM" id="SSF69304">
    <property type="entry name" value="Tricorn protease N-terminal domain"/>
    <property type="match status" value="1"/>
</dbReference>
<evidence type="ECO:0000313" key="2">
    <source>
        <dbReference type="EMBL" id="CDA10680.1"/>
    </source>
</evidence>
<dbReference type="EMBL" id="CBBD010000043">
    <property type="protein sequence ID" value="CDA10680.1"/>
    <property type="molecule type" value="Genomic_DNA"/>
</dbReference>
<comment type="caution">
    <text evidence="2">The sequence shown here is derived from an EMBL/GenBank/DDBJ whole genome shotgun (WGS) entry which is preliminary data.</text>
</comment>
<evidence type="ECO:0000259" key="1">
    <source>
        <dbReference type="Pfam" id="PF16472"/>
    </source>
</evidence>